<evidence type="ECO:0000256" key="2">
    <source>
        <dbReference type="ARBA" id="ARBA00004111"/>
    </source>
</evidence>
<feature type="transmembrane region" description="Helical" evidence="16">
    <location>
        <begin position="569"/>
        <end position="589"/>
    </location>
</feature>
<dbReference type="InterPro" id="IPR000960">
    <property type="entry name" value="Flavin_mOase"/>
</dbReference>
<gene>
    <name evidence="17" type="ORF">RIMI_LOCUS9818813</name>
</gene>
<dbReference type="PRINTS" id="PR01123">
    <property type="entry name" value="FMOXYGENASE3"/>
</dbReference>
<keyword evidence="14 16" id="KW-0472">Membrane</keyword>
<evidence type="ECO:0000256" key="13">
    <source>
        <dbReference type="ARBA" id="ARBA00023033"/>
    </source>
</evidence>
<accession>A0ABN9LLL8</accession>
<evidence type="ECO:0000256" key="16">
    <source>
        <dbReference type="SAM" id="Phobius"/>
    </source>
</evidence>
<evidence type="ECO:0000256" key="10">
    <source>
        <dbReference type="ARBA" id="ARBA00022857"/>
    </source>
</evidence>
<proteinExistence type="inferred from homology"/>
<evidence type="ECO:0000313" key="17">
    <source>
        <dbReference type="EMBL" id="CAJ0943057.1"/>
    </source>
</evidence>
<keyword evidence="9" id="KW-0256">Endoplasmic reticulum</keyword>
<dbReference type="EC" id="1.-.-.-" evidence="15"/>
<evidence type="ECO:0000256" key="1">
    <source>
        <dbReference type="ARBA" id="ARBA00001974"/>
    </source>
</evidence>
<evidence type="ECO:0000256" key="6">
    <source>
        <dbReference type="ARBA" id="ARBA00022630"/>
    </source>
</evidence>
<keyword evidence="13 15" id="KW-0503">Monooxygenase</keyword>
<dbReference type="EMBL" id="CAUEEQ010020704">
    <property type="protein sequence ID" value="CAJ0943057.1"/>
    <property type="molecule type" value="Genomic_DNA"/>
</dbReference>
<evidence type="ECO:0000256" key="9">
    <source>
        <dbReference type="ARBA" id="ARBA00022848"/>
    </source>
</evidence>
<evidence type="ECO:0000313" key="18">
    <source>
        <dbReference type="Proteomes" id="UP001176940"/>
    </source>
</evidence>
<dbReference type="PANTHER" id="PTHR23023">
    <property type="entry name" value="DIMETHYLANILINE MONOOXYGENASE"/>
    <property type="match status" value="1"/>
</dbReference>
<keyword evidence="10" id="KW-0521">NADP</keyword>
<dbReference type="InterPro" id="IPR002255">
    <property type="entry name" value="Flavin_mOase_3"/>
</dbReference>
<keyword evidence="12 15" id="KW-0560">Oxidoreductase</keyword>
<evidence type="ECO:0000256" key="5">
    <source>
        <dbReference type="ARBA" id="ARBA00012850"/>
    </source>
</evidence>
<evidence type="ECO:0000256" key="3">
    <source>
        <dbReference type="ARBA" id="ARBA00004389"/>
    </source>
</evidence>
<organism evidence="17 18">
    <name type="scientific">Ranitomeya imitator</name>
    <name type="common">mimic poison frog</name>
    <dbReference type="NCBI Taxonomy" id="111125"/>
    <lineage>
        <taxon>Eukaryota</taxon>
        <taxon>Metazoa</taxon>
        <taxon>Chordata</taxon>
        <taxon>Craniata</taxon>
        <taxon>Vertebrata</taxon>
        <taxon>Euteleostomi</taxon>
        <taxon>Amphibia</taxon>
        <taxon>Batrachia</taxon>
        <taxon>Anura</taxon>
        <taxon>Neobatrachia</taxon>
        <taxon>Hyloidea</taxon>
        <taxon>Dendrobatidae</taxon>
        <taxon>Dendrobatinae</taxon>
        <taxon>Ranitomeya</taxon>
    </lineage>
</organism>
<dbReference type="InterPro" id="IPR036188">
    <property type="entry name" value="FAD/NAD-bd_sf"/>
</dbReference>
<evidence type="ECO:0000256" key="11">
    <source>
        <dbReference type="ARBA" id="ARBA00022989"/>
    </source>
</evidence>
<dbReference type="InterPro" id="IPR020946">
    <property type="entry name" value="Flavin_mOase-like"/>
</dbReference>
<keyword evidence="6 15" id="KW-0285">Flavoprotein</keyword>
<comment type="caution">
    <text evidence="17">The sequence shown here is derived from an EMBL/GenBank/DDBJ whole genome shotgun (WGS) entry which is preliminary data.</text>
</comment>
<comment type="cofactor">
    <cofactor evidence="1 15">
        <name>FAD</name>
        <dbReference type="ChEBI" id="CHEBI:57692"/>
    </cofactor>
</comment>
<evidence type="ECO:0000256" key="15">
    <source>
        <dbReference type="RuleBase" id="RU361177"/>
    </source>
</evidence>
<dbReference type="Gene3D" id="3.50.50.60">
    <property type="entry name" value="FAD/NAD(P)-binding domain"/>
    <property type="match status" value="1"/>
</dbReference>
<comment type="similarity">
    <text evidence="4 15">Belongs to the FMO family.</text>
</comment>
<evidence type="ECO:0000256" key="12">
    <source>
        <dbReference type="ARBA" id="ARBA00023002"/>
    </source>
</evidence>
<dbReference type="PRINTS" id="PR00370">
    <property type="entry name" value="FMOXYGENASE"/>
</dbReference>
<evidence type="ECO:0000256" key="8">
    <source>
        <dbReference type="ARBA" id="ARBA00022827"/>
    </source>
</evidence>
<evidence type="ECO:0000256" key="14">
    <source>
        <dbReference type="ARBA" id="ARBA00023136"/>
    </source>
</evidence>
<evidence type="ECO:0000256" key="4">
    <source>
        <dbReference type="ARBA" id="ARBA00009183"/>
    </source>
</evidence>
<keyword evidence="11 16" id="KW-1133">Transmembrane helix</keyword>
<evidence type="ECO:0000256" key="7">
    <source>
        <dbReference type="ARBA" id="ARBA00022692"/>
    </source>
</evidence>
<comment type="subcellular location">
    <subcellularLocation>
        <location evidence="3">Endoplasmic reticulum membrane</location>
        <topology evidence="3">Single-pass membrane protein</topology>
    </subcellularLocation>
    <subcellularLocation>
        <location evidence="2">Microsome membrane</location>
        <topology evidence="2">Single-pass membrane protein</topology>
    </subcellularLocation>
</comment>
<dbReference type="PIRSF" id="PIRSF000332">
    <property type="entry name" value="FMO"/>
    <property type="match status" value="1"/>
</dbReference>
<dbReference type="Proteomes" id="UP001176940">
    <property type="component" value="Unassembled WGS sequence"/>
</dbReference>
<dbReference type="SUPFAM" id="SSF51905">
    <property type="entry name" value="FAD/NAD(P)-binding domain"/>
    <property type="match status" value="2"/>
</dbReference>
<keyword evidence="8 15" id="KW-0274">FAD</keyword>
<dbReference type="Pfam" id="PF00743">
    <property type="entry name" value="FMO-like"/>
    <property type="match status" value="1"/>
</dbReference>
<dbReference type="InterPro" id="IPR050346">
    <property type="entry name" value="FMO-like"/>
</dbReference>
<keyword evidence="9" id="KW-0492">Microsome</keyword>
<reference evidence="17" key="1">
    <citation type="submission" date="2023-07" db="EMBL/GenBank/DDBJ databases">
        <authorList>
            <person name="Stuckert A."/>
        </authorList>
    </citation>
    <scope>NUCLEOTIDE SEQUENCE</scope>
</reference>
<keyword evidence="18" id="KW-1185">Reference proteome</keyword>
<protein>
    <recommendedName>
        <fullName evidence="5 15">Flavin-containing monooxygenase</fullName>
        <ecNumber evidence="15">1.-.-.-</ecNumber>
    </recommendedName>
</protein>
<keyword evidence="7 16" id="KW-0812">Transmembrane</keyword>
<name>A0ABN9LLL8_9NEOB</name>
<sequence>MMLVDGARHDVPDVLNRIQVWGTGGPVHSFNAFILQELLTHFTHIRSGDSERGDTKYSMASTIAIIGSGISGLAALKCSLEVGLHATCFEKSDCVGGLWNFMDHAEDGKASIYHSVFTNACKEMMCYPDFPIPDEFPNFMHNILFLDYLKQYAKHFDLLRHIKFKTAVVHIQKRPDFAKTGQWDVVTDHEGTQKSTIFDAVLICTGHHVYPNLPLQTFCGIEKFKGQYMHNRDYKHPSNYVGKNVLIVGLGNSGADIAVELGRTAKQVTLSTRSGSWIMSRVWDNGYPWDMVYLTRYQSFLNWILPRLVSDWLYESMMEKRFNHSHYGLVPVDKSLRKEPVFNDDLAAAITCGTVTVKPNIREFTETSAVFEDGSMMEKVDVVIFATGYTYAYPFMDDSIVKNTKNKVSLYKGVFSPKLEKPTLAVIGLVQSLGGIPPTSDVQARWAVRVIKGTCKLPPKETMINELNEEEGEKKNWFGRSETLSTDYVTYMDELSSFIGCKPNLPLLCLTDPKLALEVFFGPCSPYQFRLHGPGKWDGARKAILNQWNRTIAATRMRVVPAHQQSSSIVAMVKILLLPLLLLALFWAWA</sequence>